<comment type="caution">
    <text evidence="2">The sequence shown here is derived from an EMBL/GenBank/DDBJ whole genome shotgun (WGS) entry which is preliminary data.</text>
</comment>
<organism evidence="2 3">
    <name type="scientific">Thalassotalea euphylliae</name>
    <dbReference type="NCBI Taxonomy" id="1655234"/>
    <lineage>
        <taxon>Bacteria</taxon>
        <taxon>Pseudomonadati</taxon>
        <taxon>Pseudomonadota</taxon>
        <taxon>Gammaproteobacteria</taxon>
        <taxon>Alteromonadales</taxon>
        <taxon>Colwelliaceae</taxon>
        <taxon>Thalassotalea</taxon>
    </lineage>
</organism>
<dbReference type="NCBIfam" id="TIGR03352">
    <property type="entry name" value="VI_chp_3"/>
    <property type="match status" value="1"/>
</dbReference>
<protein>
    <submittedName>
        <fullName evidence="2">Type VI secretion system lipoprotein TssJ</fullName>
    </submittedName>
</protein>
<dbReference type="EMBL" id="QUOU01000001">
    <property type="protein sequence ID" value="REL26626.1"/>
    <property type="molecule type" value="Genomic_DNA"/>
</dbReference>
<keyword evidence="2" id="KW-0449">Lipoprotein</keyword>
<reference evidence="2 3" key="1">
    <citation type="submission" date="2018-08" db="EMBL/GenBank/DDBJ databases">
        <title>Thalassotalea euphylliae genome.</title>
        <authorList>
            <person name="Summers S."/>
            <person name="Rice S.A."/>
            <person name="Freckelton M.L."/>
            <person name="Nedved B.T."/>
            <person name="Hadfield M.G."/>
        </authorList>
    </citation>
    <scope>NUCLEOTIDE SEQUENCE [LARGE SCALE GENOMIC DNA]</scope>
    <source>
        <strain evidence="2 3">H1</strain>
    </source>
</reference>
<dbReference type="PANTHER" id="PTHR37625">
    <property type="entry name" value="OUTER MEMBRANE LIPOPROTEIN-RELATED"/>
    <property type="match status" value="1"/>
</dbReference>
<evidence type="ECO:0000313" key="2">
    <source>
        <dbReference type="EMBL" id="REL26626.1"/>
    </source>
</evidence>
<dbReference type="OrthoDB" id="7066769at2"/>
<keyword evidence="1" id="KW-0732">Signal</keyword>
<proteinExistence type="predicted"/>
<dbReference type="Pfam" id="PF12790">
    <property type="entry name" value="T6SS-SciN"/>
    <property type="match status" value="1"/>
</dbReference>
<feature type="signal peptide" evidence="1">
    <location>
        <begin position="1"/>
        <end position="19"/>
    </location>
</feature>
<sequence length="155" mass="17426">MMNIAKLLSTFVLSSVLIACTSTQVKLDVVATDNLNLNQFDEALPVVLRIYQLSDIQSFNSATFEELWKSDKSVLANSLITVEERTVNPSDRLNIAFEQAEEAKYVAVFALFRDRSDENWRVHHELDSGTVQLSTSLDVMLTSNAVTLPNRKETN</sequence>
<gene>
    <name evidence="2" type="primary">tssJ</name>
    <name evidence="2" type="ORF">DXX93_08580</name>
</gene>
<dbReference type="Gene3D" id="2.60.40.4150">
    <property type="entry name" value="Type VI secretion system, lipoprotein SciN"/>
    <property type="match status" value="1"/>
</dbReference>
<evidence type="ECO:0000256" key="1">
    <source>
        <dbReference type="SAM" id="SignalP"/>
    </source>
</evidence>
<dbReference type="InterPro" id="IPR017734">
    <property type="entry name" value="T6SS_SciN"/>
</dbReference>
<name>A0A3E0TPX0_9GAMM</name>
<dbReference type="Proteomes" id="UP000256478">
    <property type="component" value="Unassembled WGS sequence"/>
</dbReference>
<dbReference type="InterPro" id="IPR038706">
    <property type="entry name" value="Type_VI_SciN-like_sf"/>
</dbReference>
<dbReference type="PROSITE" id="PS51257">
    <property type="entry name" value="PROKAR_LIPOPROTEIN"/>
    <property type="match status" value="1"/>
</dbReference>
<dbReference type="AlphaFoldDB" id="A0A3E0TPX0"/>
<accession>A0A3E0TPX0</accession>
<feature type="chain" id="PRO_5017555517" evidence="1">
    <location>
        <begin position="20"/>
        <end position="155"/>
    </location>
</feature>
<dbReference type="PANTHER" id="PTHR37625:SF4">
    <property type="entry name" value="OUTER MEMBRANE LIPOPROTEIN"/>
    <property type="match status" value="1"/>
</dbReference>
<evidence type="ECO:0000313" key="3">
    <source>
        <dbReference type="Proteomes" id="UP000256478"/>
    </source>
</evidence>